<feature type="domain" description="Amidohydrolase 3" evidence="2">
    <location>
        <begin position="58"/>
        <end position="569"/>
    </location>
</feature>
<dbReference type="OrthoDB" id="3501663at2759"/>
<evidence type="ECO:0000313" key="3">
    <source>
        <dbReference type="EMBL" id="KAJ8034344.1"/>
    </source>
</evidence>
<dbReference type="Gene3D" id="3.10.310.70">
    <property type="match status" value="1"/>
</dbReference>
<dbReference type="Pfam" id="PF07969">
    <property type="entry name" value="Amidohydro_3"/>
    <property type="match status" value="1"/>
</dbReference>
<dbReference type="InterPro" id="IPR013108">
    <property type="entry name" value="Amidohydro_3"/>
</dbReference>
<name>A0A9Q1BXD5_HOLLE</name>
<proteinExistence type="predicted"/>
<feature type="region of interest" description="Disordered" evidence="1">
    <location>
        <begin position="278"/>
        <end position="297"/>
    </location>
</feature>
<protein>
    <recommendedName>
        <fullName evidence="2">Amidohydrolase 3 domain-containing protein</fullName>
    </recommendedName>
</protein>
<comment type="caution">
    <text evidence="3">The sequence shown here is derived from an EMBL/GenBank/DDBJ whole genome shotgun (WGS) entry which is preliminary data.</text>
</comment>
<dbReference type="CDD" id="cd01300">
    <property type="entry name" value="YtcJ_like"/>
    <property type="match status" value="1"/>
</dbReference>
<keyword evidence="4" id="KW-1185">Reference proteome</keyword>
<dbReference type="Proteomes" id="UP001152320">
    <property type="component" value="Chromosome 10"/>
</dbReference>
<dbReference type="GO" id="GO:0016810">
    <property type="term" value="F:hydrolase activity, acting on carbon-nitrogen (but not peptide) bonds"/>
    <property type="evidence" value="ECO:0007669"/>
    <property type="project" value="InterPro"/>
</dbReference>
<dbReference type="PANTHER" id="PTHR22642:SF2">
    <property type="entry name" value="PROTEIN LONG AFTER FAR-RED 3"/>
    <property type="match status" value="1"/>
</dbReference>
<dbReference type="InterPro" id="IPR011059">
    <property type="entry name" value="Metal-dep_hydrolase_composite"/>
</dbReference>
<dbReference type="AlphaFoldDB" id="A0A9Q1BXD5"/>
<dbReference type="InterPro" id="IPR033932">
    <property type="entry name" value="YtcJ-like"/>
</dbReference>
<reference evidence="3" key="1">
    <citation type="submission" date="2021-10" db="EMBL/GenBank/DDBJ databases">
        <title>Tropical sea cucumber genome reveals ecological adaptation and Cuvierian tubules defense mechanism.</title>
        <authorList>
            <person name="Chen T."/>
        </authorList>
    </citation>
    <scope>NUCLEOTIDE SEQUENCE</scope>
    <source>
        <strain evidence="3">Nanhai2018</strain>
        <tissue evidence="3">Muscle</tissue>
    </source>
</reference>
<dbReference type="Gene3D" id="2.30.40.10">
    <property type="entry name" value="Urease, subunit C, domain 1"/>
    <property type="match status" value="1"/>
</dbReference>
<dbReference type="PANTHER" id="PTHR22642">
    <property type="entry name" value="IMIDAZOLONEPROPIONASE"/>
    <property type="match status" value="1"/>
</dbReference>
<evidence type="ECO:0000259" key="2">
    <source>
        <dbReference type="Pfam" id="PF07969"/>
    </source>
</evidence>
<dbReference type="SUPFAM" id="SSF51556">
    <property type="entry name" value="Metallo-dependent hydrolases"/>
    <property type="match status" value="1"/>
</dbReference>
<dbReference type="InterPro" id="IPR032466">
    <property type="entry name" value="Metal_Hydrolase"/>
</dbReference>
<evidence type="ECO:0000313" key="4">
    <source>
        <dbReference type="Proteomes" id="UP001152320"/>
    </source>
</evidence>
<dbReference type="SUPFAM" id="SSF51338">
    <property type="entry name" value="Composite domain of metallo-dependent hydrolases"/>
    <property type="match status" value="1"/>
</dbReference>
<organism evidence="3 4">
    <name type="scientific">Holothuria leucospilota</name>
    <name type="common">Black long sea cucumber</name>
    <name type="synonym">Mertensiothuria leucospilota</name>
    <dbReference type="NCBI Taxonomy" id="206669"/>
    <lineage>
        <taxon>Eukaryota</taxon>
        <taxon>Metazoa</taxon>
        <taxon>Echinodermata</taxon>
        <taxon>Eleutherozoa</taxon>
        <taxon>Echinozoa</taxon>
        <taxon>Holothuroidea</taxon>
        <taxon>Aspidochirotacea</taxon>
        <taxon>Aspidochirotida</taxon>
        <taxon>Holothuriidae</taxon>
        <taxon>Holothuria</taxon>
    </lineage>
</organism>
<gene>
    <name evidence="3" type="ORF">HOLleu_21135</name>
</gene>
<dbReference type="Gene3D" id="3.20.20.140">
    <property type="entry name" value="Metal-dependent hydrolases"/>
    <property type="match status" value="1"/>
</dbReference>
<sequence>MCTLKMAKKADIIFYGGDIITMDEACTANIEAVAVASGIILAVGTLDEVFTYAGANTQVIYLNQQTLMPGFIECHQHAWACVSVNSAFTVVGAMECRNFAEISSTMKNKLAALEPGCWARFFGWDAELIPDAPTLSAAYLDANFSSTIPILMIGQNGHVAWVNSIGLARLGIDENTENPPGGTIVRDKNGKPTGQLLENIAIHLLIDGDPDQGFDEIYESCKMQWRYYASVGLTTVTDLAYNATEIKDKALKKVADNDDCPVRVAVYHLKSVNESYDEESNAMSSYTEDDSAEKQRRDHDIGNYNGRLWVAGIKLIADGSPHCGTMATKEPYLFTPLTETLCFPKAPGYGNLNMENDALIRTVKHFHTKRKQIAIHAHGDRACEQVLTAYETVFREHGENDNRHRMEHLGLVTKEQLARASKLKLALSFFVDHLRFYGLVYKTDIFGKRVNRWTPLSEATKVGLKWTIHQDHPAFPGKANPFANMKTAITRCTKDDPNTPYGPEYRVSIDEALKAYTINGAWQLHREKDLGSITVGKMADLIVLSKNPYKVDPFDLETINVVESFLEGRRNNFAVTRAIQNSNIAVLQSIKHSPKA</sequence>
<evidence type="ECO:0000256" key="1">
    <source>
        <dbReference type="SAM" id="MobiDB-lite"/>
    </source>
</evidence>
<dbReference type="EMBL" id="JAIZAY010000010">
    <property type="protein sequence ID" value="KAJ8034344.1"/>
    <property type="molecule type" value="Genomic_DNA"/>
</dbReference>
<accession>A0A9Q1BXD5</accession>